<proteinExistence type="predicted"/>
<dbReference type="InterPro" id="IPR003597">
    <property type="entry name" value="Ig_C1-set"/>
</dbReference>
<feature type="chain" id="PRO_5047435520" evidence="4">
    <location>
        <begin position="29"/>
        <end position="449"/>
    </location>
</feature>
<gene>
    <name evidence="7" type="primary">LOC103566100</name>
</gene>
<dbReference type="GeneID" id="103566100"/>
<evidence type="ECO:0000256" key="3">
    <source>
        <dbReference type="SAM" id="Phobius"/>
    </source>
</evidence>
<evidence type="ECO:0000256" key="1">
    <source>
        <dbReference type="ARBA" id="ARBA00023157"/>
    </source>
</evidence>
<keyword evidence="6" id="KW-1185">Reference proteome</keyword>
<sequence>MPVPASPPCLPLPSLLLPLLLGLTGAAGEQLQVIQPEKSLLVAAGETATLRCTLTSLNLVGPVQWFRGTGPGRELIYSFKGGHFPRVTNVSDNTERNNMDFSIHISNITLADADIYYCVKFRKGSPDVEVKSGQGTRLFVGGTRIFVRAKPSLPEVSGPSNRASPGQGVNLTCKSTGFFPKNIYLKWFENGVELPALQTDIFPPGDAFSYTVVSTTLVTLAFSSLHSQVTCQVAHSELQSPLSSHVNISKFLQVVPTVNISTHHVPSLQAVILICHVQRFYPDGIQITWLQRNRWSRTCESFAPTKNPDGTLSQDCHILLNASEDQSLFTCQVELEAQTLVQASVQLSEFREIQASLVTGARECSSLFGTLLLLGWKLFALTALSIIYVLRRSLLSRRTDPGGIFAMTPVLLCQLLLLHQPSETCPSLASPPCLLQPPEQVTALDQEGQ</sequence>
<dbReference type="SMART" id="SM00409">
    <property type="entry name" value="IG"/>
    <property type="match status" value="3"/>
</dbReference>
<keyword evidence="1" id="KW-1015">Disulfide bond</keyword>
<dbReference type="Pfam" id="PF07686">
    <property type="entry name" value="V-set"/>
    <property type="match status" value="1"/>
</dbReference>
<reference evidence="7" key="1">
    <citation type="submission" date="2025-08" db="UniProtKB">
        <authorList>
            <consortium name="RefSeq"/>
        </authorList>
    </citation>
    <scope>IDENTIFICATION</scope>
    <source>
        <tissue evidence="7">Blood</tissue>
    </source>
</reference>
<keyword evidence="3" id="KW-1133">Transmembrane helix</keyword>
<keyword evidence="4" id="KW-0732">Signal</keyword>
<feature type="domain" description="Ig-like" evidence="5">
    <location>
        <begin position="151"/>
        <end position="249"/>
    </location>
</feature>
<evidence type="ECO:0000313" key="7">
    <source>
        <dbReference type="RefSeq" id="XP_070445097.1"/>
    </source>
</evidence>
<feature type="signal peptide" evidence="4">
    <location>
        <begin position="1"/>
        <end position="28"/>
    </location>
</feature>
<dbReference type="Proteomes" id="UP001652662">
    <property type="component" value="Chromosome 21"/>
</dbReference>
<evidence type="ECO:0000259" key="5">
    <source>
        <dbReference type="PROSITE" id="PS50835"/>
    </source>
</evidence>
<keyword evidence="2" id="KW-0325">Glycoprotein</keyword>
<feature type="domain" description="Ig-like" evidence="5">
    <location>
        <begin position="256"/>
        <end position="348"/>
    </location>
</feature>
<dbReference type="SUPFAM" id="SSF48726">
    <property type="entry name" value="Immunoglobulin"/>
    <property type="match status" value="3"/>
</dbReference>
<dbReference type="InterPro" id="IPR013106">
    <property type="entry name" value="Ig_V-set"/>
</dbReference>
<evidence type="ECO:0000256" key="4">
    <source>
        <dbReference type="SAM" id="SignalP"/>
    </source>
</evidence>
<dbReference type="InterPro" id="IPR003599">
    <property type="entry name" value="Ig_sub"/>
</dbReference>
<feature type="transmembrane region" description="Helical" evidence="3">
    <location>
        <begin position="367"/>
        <end position="390"/>
    </location>
</feature>
<dbReference type="SMART" id="SM00407">
    <property type="entry name" value="IGc1"/>
    <property type="match status" value="2"/>
</dbReference>
<dbReference type="InterPro" id="IPR036179">
    <property type="entry name" value="Ig-like_dom_sf"/>
</dbReference>
<dbReference type="PROSITE" id="PS50835">
    <property type="entry name" value="IG_LIKE"/>
    <property type="match status" value="3"/>
</dbReference>
<organism evidence="6 7">
    <name type="scientific">Equus przewalskii</name>
    <name type="common">Przewalski's horse</name>
    <name type="synonym">Equus caballus przewalskii</name>
    <dbReference type="NCBI Taxonomy" id="9798"/>
    <lineage>
        <taxon>Eukaryota</taxon>
        <taxon>Metazoa</taxon>
        <taxon>Chordata</taxon>
        <taxon>Craniata</taxon>
        <taxon>Vertebrata</taxon>
        <taxon>Euteleostomi</taxon>
        <taxon>Mammalia</taxon>
        <taxon>Eutheria</taxon>
        <taxon>Laurasiatheria</taxon>
        <taxon>Perissodactyla</taxon>
        <taxon>Equidae</taxon>
        <taxon>Equus</taxon>
    </lineage>
</organism>
<feature type="domain" description="Ig-like" evidence="5">
    <location>
        <begin position="13"/>
        <end position="118"/>
    </location>
</feature>
<keyword evidence="3" id="KW-0812">Transmembrane</keyword>
<dbReference type="InterPro" id="IPR051755">
    <property type="entry name" value="Ig-like_CS_Receptor"/>
</dbReference>
<accession>A0ABM4LXC2</accession>
<dbReference type="Pfam" id="PF07654">
    <property type="entry name" value="C1-set"/>
    <property type="match status" value="2"/>
</dbReference>
<evidence type="ECO:0000256" key="2">
    <source>
        <dbReference type="ARBA" id="ARBA00023180"/>
    </source>
</evidence>
<dbReference type="SMART" id="SM00406">
    <property type="entry name" value="IGv"/>
    <property type="match status" value="1"/>
</dbReference>
<evidence type="ECO:0000313" key="6">
    <source>
        <dbReference type="Proteomes" id="UP001652662"/>
    </source>
</evidence>
<dbReference type="Gene3D" id="2.60.40.10">
    <property type="entry name" value="Immunoglobulins"/>
    <property type="match status" value="3"/>
</dbReference>
<keyword evidence="3" id="KW-0472">Membrane</keyword>
<dbReference type="InterPro" id="IPR007110">
    <property type="entry name" value="Ig-like_dom"/>
</dbReference>
<dbReference type="PANTHER" id="PTHR19971">
    <property type="entry name" value="SIGNAL-REGULATORY PROTEIN BETA"/>
    <property type="match status" value="1"/>
</dbReference>
<dbReference type="CDD" id="cd05772">
    <property type="entry name" value="IgC1_SIRP_domain_2"/>
    <property type="match status" value="1"/>
</dbReference>
<dbReference type="InterPro" id="IPR013783">
    <property type="entry name" value="Ig-like_fold"/>
</dbReference>
<protein>
    <submittedName>
        <fullName evidence="7">Signal-regulatory protein beta-1-like isoform X1</fullName>
    </submittedName>
</protein>
<dbReference type="RefSeq" id="XP_070445097.1">
    <property type="nucleotide sequence ID" value="XM_070588996.1"/>
</dbReference>
<name>A0ABM4LXC2_EQUPR</name>